<protein>
    <submittedName>
        <fullName evidence="1">Uncharacterized protein</fullName>
    </submittedName>
</protein>
<dbReference type="EMBL" id="PUHZ01000020">
    <property type="protein sequence ID" value="PQO44215.1"/>
    <property type="molecule type" value="Genomic_DNA"/>
</dbReference>
<name>A0A2S8GIE3_9BACT</name>
<reference evidence="1 2" key="1">
    <citation type="submission" date="2018-02" db="EMBL/GenBank/DDBJ databases">
        <title>Comparative genomes isolates from brazilian mangrove.</title>
        <authorList>
            <person name="Araujo J.E."/>
            <person name="Taketani R.G."/>
            <person name="Silva M.C.P."/>
            <person name="Loureco M.V."/>
            <person name="Andreote F.D."/>
        </authorList>
    </citation>
    <scope>NUCLEOTIDE SEQUENCE [LARGE SCALE GENOMIC DNA]</scope>
    <source>
        <strain evidence="1 2">Nap-Phe MGV</strain>
    </source>
</reference>
<gene>
    <name evidence="1" type="ORF">C5Y93_19780</name>
</gene>
<accession>A0A2S8GIE3</accession>
<evidence type="ECO:0000313" key="2">
    <source>
        <dbReference type="Proteomes" id="UP000237819"/>
    </source>
</evidence>
<evidence type="ECO:0000313" key="1">
    <source>
        <dbReference type="EMBL" id="PQO44215.1"/>
    </source>
</evidence>
<sequence>MVPASYAECFGGLFIAGTLKLGGIIGDTSTWTSVLINATGSLWVNLRNFLPALSGLLVS</sequence>
<dbReference type="Proteomes" id="UP000237819">
    <property type="component" value="Unassembled WGS sequence"/>
</dbReference>
<comment type="caution">
    <text evidence="1">The sequence shown here is derived from an EMBL/GenBank/DDBJ whole genome shotgun (WGS) entry which is preliminary data.</text>
</comment>
<organism evidence="1 2">
    <name type="scientific">Blastopirellula marina</name>
    <dbReference type="NCBI Taxonomy" id="124"/>
    <lineage>
        <taxon>Bacteria</taxon>
        <taxon>Pseudomonadati</taxon>
        <taxon>Planctomycetota</taxon>
        <taxon>Planctomycetia</taxon>
        <taxon>Pirellulales</taxon>
        <taxon>Pirellulaceae</taxon>
        <taxon>Blastopirellula</taxon>
    </lineage>
</organism>
<proteinExistence type="predicted"/>
<dbReference type="AlphaFoldDB" id="A0A2S8GIE3"/>